<dbReference type="CDD" id="cd00371">
    <property type="entry name" value="HMA"/>
    <property type="match status" value="1"/>
</dbReference>
<dbReference type="PROSITE" id="PS50846">
    <property type="entry name" value="HMA_2"/>
    <property type="match status" value="1"/>
</dbReference>
<evidence type="ECO:0000256" key="6">
    <source>
        <dbReference type="SAM" id="MobiDB-lite"/>
    </source>
</evidence>
<comment type="caution">
    <text evidence="8">The sequence shown here is derived from an EMBL/GenBank/DDBJ whole genome shotgun (WGS) entry which is preliminary data.</text>
</comment>
<evidence type="ECO:0000256" key="2">
    <source>
        <dbReference type="ARBA" id="ARBA00022481"/>
    </source>
</evidence>
<keyword evidence="2" id="KW-0488">Methylation</keyword>
<gene>
    <name evidence="8" type="ORF">SASPL_116697</name>
</gene>
<evidence type="ECO:0000313" key="9">
    <source>
        <dbReference type="Proteomes" id="UP000298416"/>
    </source>
</evidence>
<dbReference type="InterPro" id="IPR036163">
    <property type="entry name" value="HMA_dom_sf"/>
</dbReference>
<dbReference type="AlphaFoldDB" id="A0A8X8ZX33"/>
<evidence type="ECO:0000256" key="4">
    <source>
        <dbReference type="ARBA" id="ARBA00023289"/>
    </source>
</evidence>
<feature type="compositionally biased region" description="Basic and acidic residues" evidence="6">
    <location>
        <begin position="246"/>
        <end position="258"/>
    </location>
</feature>
<keyword evidence="3" id="KW-0479">Metal-binding</keyword>
<keyword evidence="4" id="KW-0449">Lipoprotein</keyword>
<evidence type="ECO:0000313" key="8">
    <source>
        <dbReference type="EMBL" id="KAG6420178.1"/>
    </source>
</evidence>
<dbReference type="InterPro" id="IPR006121">
    <property type="entry name" value="HMA_dom"/>
</dbReference>
<feature type="compositionally biased region" description="Basic and acidic residues" evidence="6">
    <location>
        <begin position="131"/>
        <end position="149"/>
    </location>
</feature>
<dbReference type="FunFam" id="3.30.70.100:FF:000008">
    <property type="entry name" value="Copper transport protein ATOX1"/>
    <property type="match status" value="1"/>
</dbReference>
<dbReference type="EMBL" id="PNBA02000006">
    <property type="protein sequence ID" value="KAG6420178.1"/>
    <property type="molecule type" value="Genomic_DNA"/>
</dbReference>
<sequence length="438" mass="47200">MLSLSLSLNSAVSSVQTCVLRVNIHCEGCMHKVKKKLQKVDGVYKVSIDAEQGKVMVSGNADPASLIEKLEKAGKHAELWGPQKGGGAMPFQISQEQLKKLQLDNFNKNNQKKGNDHHSQMKNGFVELPFKKGGEKAPAKEQKAVRFELPEDEDDFDDDDYDDDDDDYSDDFDEDEDDFEDEFEDVKHSKPLKGGEKPSKGDKLDKGGGGGKEGKKAKKGGGGGGIDMFFKGMLSKAAGGKKGKSDKKGESKKKDGGGKKGGGFELGDAKKGKKDDDGWSKKGGDNFHGGKQQQHGFGEMKANHKGGGGGGGGGRNMEMMGGFPAVAGMPAMNGSRFPGAGQGNPYSQQQQQQQQYIAQMMMMNQMNQQREHGHEAAYHPMANARLPPPAHMGYGQMQPMGYGGPPPMHPMGYGPPQPATGEYAHMFSDENTDSCSIM</sequence>
<feature type="region of interest" description="Disordered" evidence="6">
    <location>
        <begin position="131"/>
        <end position="317"/>
    </location>
</feature>
<evidence type="ECO:0000259" key="7">
    <source>
        <dbReference type="PROSITE" id="PS50846"/>
    </source>
</evidence>
<proteinExistence type="inferred from homology"/>
<name>A0A8X8ZX33_SALSN</name>
<dbReference type="SUPFAM" id="SSF55008">
    <property type="entry name" value="HMA, heavy metal-associated domain"/>
    <property type="match status" value="1"/>
</dbReference>
<evidence type="ECO:0000256" key="3">
    <source>
        <dbReference type="ARBA" id="ARBA00022723"/>
    </source>
</evidence>
<dbReference type="GO" id="GO:0016020">
    <property type="term" value="C:membrane"/>
    <property type="evidence" value="ECO:0007669"/>
    <property type="project" value="UniProtKB-SubCell"/>
</dbReference>
<reference evidence="8" key="2">
    <citation type="submission" date="2020-08" db="EMBL/GenBank/DDBJ databases">
        <title>Plant Genome Project.</title>
        <authorList>
            <person name="Zhang R.-G."/>
        </authorList>
    </citation>
    <scope>NUCLEOTIDE SEQUENCE</scope>
    <source>
        <strain evidence="8">Huo1</strain>
        <tissue evidence="8">Leaf</tissue>
    </source>
</reference>
<feature type="domain" description="HMA" evidence="7">
    <location>
        <begin position="15"/>
        <end position="78"/>
    </location>
</feature>
<keyword evidence="4" id="KW-0636">Prenylation</keyword>
<reference evidence="8" key="1">
    <citation type="submission" date="2018-01" db="EMBL/GenBank/DDBJ databases">
        <authorList>
            <person name="Mao J.F."/>
        </authorList>
    </citation>
    <scope>NUCLEOTIDE SEQUENCE</scope>
    <source>
        <strain evidence="8">Huo1</strain>
        <tissue evidence="8">Leaf</tissue>
    </source>
</reference>
<protein>
    <recommendedName>
        <fullName evidence="7">HMA domain-containing protein</fullName>
    </recommendedName>
</protein>
<evidence type="ECO:0000256" key="1">
    <source>
        <dbReference type="ARBA" id="ARBA00004170"/>
    </source>
</evidence>
<dbReference type="GO" id="GO:0046872">
    <property type="term" value="F:metal ion binding"/>
    <property type="evidence" value="ECO:0007669"/>
    <property type="project" value="UniProtKB-KW"/>
</dbReference>
<feature type="compositionally biased region" description="Basic and acidic residues" evidence="6">
    <location>
        <begin position="185"/>
        <end position="206"/>
    </location>
</feature>
<organism evidence="8">
    <name type="scientific">Salvia splendens</name>
    <name type="common">Scarlet sage</name>
    <dbReference type="NCBI Taxonomy" id="180675"/>
    <lineage>
        <taxon>Eukaryota</taxon>
        <taxon>Viridiplantae</taxon>
        <taxon>Streptophyta</taxon>
        <taxon>Embryophyta</taxon>
        <taxon>Tracheophyta</taxon>
        <taxon>Spermatophyta</taxon>
        <taxon>Magnoliopsida</taxon>
        <taxon>eudicotyledons</taxon>
        <taxon>Gunneridae</taxon>
        <taxon>Pentapetalae</taxon>
        <taxon>asterids</taxon>
        <taxon>lamiids</taxon>
        <taxon>Lamiales</taxon>
        <taxon>Lamiaceae</taxon>
        <taxon>Nepetoideae</taxon>
        <taxon>Mentheae</taxon>
        <taxon>Salviinae</taxon>
        <taxon>Salvia</taxon>
        <taxon>Salvia subgen. Calosphace</taxon>
        <taxon>core Calosphace</taxon>
    </lineage>
</organism>
<accession>A0A8X8ZX33</accession>
<dbReference type="PANTHER" id="PTHR45868:SF83">
    <property type="entry name" value="HEAVY METAL-ASSOCIATED ISOPRENYLATED PLANT PROTEIN 33"/>
    <property type="match status" value="1"/>
</dbReference>
<feature type="compositionally biased region" description="Basic and acidic residues" evidence="6">
    <location>
        <begin position="267"/>
        <end position="285"/>
    </location>
</feature>
<keyword evidence="9" id="KW-1185">Reference proteome</keyword>
<feature type="compositionally biased region" description="Gly residues" evidence="6">
    <location>
        <begin position="305"/>
        <end position="315"/>
    </location>
</feature>
<feature type="compositionally biased region" description="Acidic residues" evidence="6">
    <location>
        <begin position="150"/>
        <end position="184"/>
    </location>
</feature>
<dbReference type="Pfam" id="PF00403">
    <property type="entry name" value="HMA"/>
    <property type="match status" value="1"/>
</dbReference>
<evidence type="ECO:0000256" key="5">
    <source>
        <dbReference type="ARBA" id="ARBA00024045"/>
    </source>
</evidence>
<comment type="similarity">
    <text evidence="5">Belongs to the HIPP family.</text>
</comment>
<dbReference type="PANTHER" id="PTHR45868">
    <property type="entry name" value="HEAVY METAL-ASSOCIATED ISOPRENYLATED PLANT PROTEIN 33-RELATED"/>
    <property type="match status" value="1"/>
</dbReference>
<dbReference type="Gene3D" id="3.30.70.100">
    <property type="match status" value="1"/>
</dbReference>
<dbReference type="GO" id="GO:0009626">
    <property type="term" value="P:plant-type hypersensitive response"/>
    <property type="evidence" value="ECO:0007669"/>
    <property type="project" value="UniProtKB-KW"/>
</dbReference>
<comment type="subcellular location">
    <subcellularLocation>
        <location evidence="1">Membrane</location>
        <topology evidence="1">Peripheral membrane protein</topology>
    </subcellularLocation>
</comment>
<dbReference type="Proteomes" id="UP000298416">
    <property type="component" value="Unassembled WGS sequence"/>
</dbReference>